<feature type="non-terminal residue" evidence="4">
    <location>
        <position position="1"/>
    </location>
</feature>
<feature type="region of interest" description="Disordered" evidence="2">
    <location>
        <begin position="121"/>
        <end position="141"/>
    </location>
</feature>
<accession>A0A5S4GY02</accession>
<dbReference type="SUPFAM" id="SSF56349">
    <property type="entry name" value="DNA breaking-rejoining enzymes"/>
    <property type="match status" value="1"/>
</dbReference>
<feature type="domain" description="Tyr recombinase" evidence="3">
    <location>
        <begin position="1"/>
        <end position="129"/>
    </location>
</feature>
<dbReference type="InterPro" id="IPR002104">
    <property type="entry name" value="Integrase_catalytic"/>
</dbReference>
<sequence length="141" mass="16024">EKGRTYNHGTLSGHTAGRCRCDYCRGAFTLYRAARRANGKDNPRPRRVRETDGHIPNDWFRRKIWYPARAAAGLNFRPTMRDLRHAHASWLLNGGADLQVVKERLGHASISTTERYLHTLPDADETALEAPAKTRSRSATR</sequence>
<evidence type="ECO:0000259" key="3">
    <source>
        <dbReference type="PROSITE" id="PS51898"/>
    </source>
</evidence>
<dbReference type="Pfam" id="PF00589">
    <property type="entry name" value="Phage_integrase"/>
    <property type="match status" value="1"/>
</dbReference>
<dbReference type="GO" id="GO:0006310">
    <property type="term" value="P:DNA recombination"/>
    <property type="evidence" value="ECO:0007669"/>
    <property type="project" value="UniProtKB-KW"/>
</dbReference>
<protein>
    <submittedName>
        <fullName evidence="4">Phage integrase family protein</fullName>
    </submittedName>
</protein>
<keyword evidence="1" id="KW-0233">DNA recombination</keyword>
<evidence type="ECO:0000256" key="2">
    <source>
        <dbReference type="SAM" id="MobiDB-lite"/>
    </source>
</evidence>
<gene>
    <name evidence="4" type="ORF">ETD96_18645</name>
</gene>
<dbReference type="GO" id="GO:0003677">
    <property type="term" value="F:DNA binding"/>
    <property type="evidence" value="ECO:0007669"/>
    <property type="project" value="InterPro"/>
</dbReference>
<reference evidence="4 5" key="1">
    <citation type="submission" date="2019-05" db="EMBL/GenBank/DDBJ databases">
        <title>Draft genome sequence of Actinomadura geliboluensis A8036.</title>
        <authorList>
            <person name="Saricaoglu S."/>
            <person name="Isik K."/>
        </authorList>
    </citation>
    <scope>NUCLEOTIDE SEQUENCE [LARGE SCALE GENOMIC DNA]</scope>
    <source>
        <strain evidence="4 5">A8036</strain>
    </source>
</reference>
<keyword evidence="5" id="KW-1185">Reference proteome</keyword>
<dbReference type="GO" id="GO:0015074">
    <property type="term" value="P:DNA integration"/>
    <property type="evidence" value="ECO:0007669"/>
    <property type="project" value="InterPro"/>
</dbReference>
<evidence type="ECO:0000313" key="5">
    <source>
        <dbReference type="Proteomes" id="UP000305238"/>
    </source>
</evidence>
<dbReference type="AlphaFoldDB" id="A0A5S4GY02"/>
<dbReference type="InterPro" id="IPR013762">
    <property type="entry name" value="Integrase-like_cat_sf"/>
</dbReference>
<dbReference type="OrthoDB" id="1822491at2"/>
<comment type="caution">
    <text evidence="4">The sequence shown here is derived from an EMBL/GenBank/DDBJ whole genome shotgun (WGS) entry which is preliminary data.</text>
</comment>
<dbReference type="Gene3D" id="1.10.443.10">
    <property type="entry name" value="Intergrase catalytic core"/>
    <property type="match status" value="1"/>
</dbReference>
<dbReference type="Proteomes" id="UP000305238">
    <property type="component" value="Unassembled WGS sequence"/>
</dbReference>
<proteinExistence type="predicted"/>
<evidence type="ECO:0000256" key="1">
    <source>
        <dbReference type="ARBA" id="ARBA00023172"/>
    </source>
</evidence>
<dbReference type="InterPro" id="IPR011010">
    <property type="entry name" value="DNA_brk_join_enz"/>
</dbReference>
<dbReference type="RefSeq" id="WP_138637741.1">
    <property type="nucleotide sequence ID" value="NZ_VCKZ01000127.1"/>
</dbReference>
<evidence type="ECO:0000313" key="4">
    <source>
        <dbReference type="EMBL" id="TMR37411.1"/>
    </source>
</evidence>
<organism evidence="4 5">
    <name type="scientific">Actinomadura geliboluensis</name>
    <dbReference type="NCBI Taxonomy" id="882440"/>
    <lineage>
        <taxon>Bacteria</taxon>
        <taxon>Bacillati</taxon>
        <taxon>Actinomycetota</taxon>
        <taxon>Actinomycetes</taxon>
        <taxon>Streptosporangiales</taxon>
        <taxon>Thermomonosporaceae</taxon>
        <taxon>Actinomadura</taxon>
    </lineage>
</organism>
<name>A0A5S4GY02_9ACTN</name>
<dbReference type="EMBL" id="VCKZ01000127">
    <property type="protein sequence ID" value="TMR37411.1"/>
    <property type="molecule type" value="Genomic_DNA"/>
</dbReference>
<dbReference type="PROSITE" id="PS51898">
    <property type="entry name" value="TYR_RECOMBINASE"/>
    <property type="match status" value="1"/>
</dbReference>